<feature type="domain" description="NADH:ubiquinone oxidoreductase 30kDa subunit" evidence="2">
    <location>
        <begin position="26"/>
        <end position="145"/>
    </location>
</feature>
<dbReference type="Pfam" id="PF00329">
    <property type="entry name" value="Complex1_30kDa"/>
    <property type="match status" value="1"/>
</dbReference>
<dbReference type="Gene3D" id="3.30.460.80">
    <property type="entry name" value="NADH:ubiquinone oxidoreductase, 30kDa subunit"/>
    <property type="match status" value="1"/>
</dbReference>
<comment type="caution">
    <text evidence="3">The sequence shown here is derived from an EMBL/GenBank/DDBJ whole genome shotgun (WGS) entry which is preliminary data.</text>
</comment>
<dbReference type="SUPFAM" id="SSF143243">
    <property type="entry name" value="Nqo5-like"/>
    <property type="match status" value="1"/>
</dbReference>
<reference evidence="3" key="1">
    <citation type="journal article" date="2020" name="mSystems">
        <title>Genome- and Community-Level Interaction Insights into Carbon Utilization and Element Cycling Functions of Hydrothermarchaeota in Hydrothermal Sediment.</title>
        <authorList>
            <person name="Zhou Z."/>
            <person name="Liu Y."/>
            <person name="Xu W."/>
            <person name="Pan J."/>
            <person name="Luo Z.H."/>
            <person name="Li M."/>
        </authorList>
    </citation>
    <scope>NUCLEOTIDE SEQUENCE [LARGE SCALE GENOMIC DNA]</scope>
    <source>
        <strain evidence="3">SpSt-23</strain>
    </source>
</reference>
<dbReference type="EMBL" id="DSJT01000003">
    <property type="protein sequence ID" value="HEF86838.1"/>
    <property type="molecule type" value="Genomic_DNA"/>
</dbReference>
<proteinExistence type="inferred from homology"/>
<gene>
    <name evidence="3" type="ORF">ENP55_00710</name>
</gene>
<sequence length="147" mass="16543">MSSRLDFLSSFTIETLVVKPGRKTYVVKPEDLRSVFSKMIEVLGDSSFYVSTIIGTDLKDEGRIRLDYYVVILPEEETIVLRTFIPRDNPSIDSLIDLIPGVLPGECETHDLLGVVFKGNPFLKRGFFVPSDIVEQGKYPLRKDSGV</sequence>
<name>A0A7C2FC73_9CREN</name>
<organism evidence="3">
    <name type="scientific">Thermosphaera aggregans</name>
    <dbReference type="NCBI Taxonomy" id="54254"/>
    <lineage>
        <taxon>Archaea</taxon>
        <taxon>Thermoproteota</taxon>
        <taxon>Thermoprotei</taxon>
        <taxon>Desulfurococcales</taxon>
        <taxon>Desulfurococcaceae</taxon>
        <taxon>Thermosphaera</taxon>
    </lineage>
</organism>
<comment type="similarity">
    <text evidence="1">Belongs to the complex I 30 kDa subunit family.</text>
</comment>
<dbReference type="PANTHER" id="PTHR10884">
    <property type="entry name" value="NADH DEHYDROGENASE UBIQUINONE IRON-SULFUR PROTEIN 3"/>
    <property type="match status" value="1"/>
</dbReference>
<evidence type="ECO:0000259" key="2">
    <source>
        <dbReference type="Pfam" id="PF00329"/>
    </source>
</evidence>
<evidence type="ECO:0000313" key="3">
    <source>
        <dbReference type="EMBL" id="HEF86838.1"/>
    </source>
</evidence>
<dbReference type="GO" id="GO:0008137">
    <property type="term" value="F:NADH dehydrogenase (ubiquinone) activity"/>
    <property type="evidence" value="ECO:0007669"/>
    <property type="project" value="InterPro"/>
</dbReference>
<accession>A0A7C2FC73</accession>
<evidence type="ECO:0000256" key="1">
    <source>
        <dbReference type="ARBA" id="ARBA00007569"/>
    </source>
</evidence>
<dbReference type="InterPro" id="IPR037232">
    <property type="entry name" value="NADH_quin_OxRdtase_su_C/D-like"/>
</dbReference>
<protein>
    <submittedName>
        <fullName evidence="3">NADH-quinone oxidoreductase subunit C</fullName>
    </submittedName>
</protein>
<dbReference type="InterPro" id="IPR001268">
    <property type="entry name" value="NADH_UbQ_OxRdtase_30kDa_su"/>
</dbReference>
<dbReference type="PANTHER" id="PTHR10884:SF14">
    <property type="entry name" value="NADH DEHYDROGENASE [UBIQUINONE] IRON-SULFUR PROTEIN 3, MITOCHONDRIAL"/>
    <property type="match status" value="1"/>
</dbReference>
<dbReference type="AlphaFoldDB" id="A0A7C2FC73"/>